<comment type="caution">
    <text evidence="2">The sequence shown here is derived from an EMBL/GenBank/DDBJ whole genome shotgun (WGS) entry which is preliminary data.</text>
</comment>
<feature type="compositionally biased region" description="Low complexity" evidence="1">
    <location>
        <begin position="19"/>
        <end position="42"/>
    </location>
</feature>
<evidence type="ECO:0000256" key="1">
    <source>
        <dbReference type="SAM" id="MobiDB-lite"/>
    </source>
</evidence>
<dbReference type="EMBL" id="BMQQ01000032">
    <property type="protein sequence ID" value="GGT58213.1"/>
    <property type="molecule type" value="Genomic_DNA"/>
</dbReference>
<organism evidence="2 3">
    <name type="scientific">Streptomyces purpureus</name>
    <dbReference type="NCBI Taxonomy" id="1951"/>
    <lineage>
        <taxon>Bacteria</taxon>
        <taxon>Bacillati</taxon>
        <taxon>Actinomycetota</taxon>
        <taxon>Actinomycetes</taxon>
        <taxon>Kitasatosporales</taxon>
        <taxon>Streptomycetaceae</taxon>
        <taxon>Streptomyces</taxon>
    </lineage>
</organism>
<name>A0A918HF00_9ACTN</name>
<keyword evidence="3" id="KW-1185">Reference proteome</keyword>
<sequence length="57" mass="5581">MEGSYKTGMDEIGPGYEPAGTVRTAGRAPAGAAPAEAPTRPGQASSPDAGSVAFCRG</sequence>
<feature type="region of interest" description="Disordered" evidence="1">
    <location>
        <begin position="1"/>
        <end position="57"/>
    </location>
</feature>
<evidence type="ECO:0000313" key="2">
    <source>
        <dbReference type="EMBL" id="GGT58213.1"/>
    </source>
</evidence>
<protein>
    <submittedName>
        <fullName evidence="2">Uncharacterized protein</fullName>
    </submittedName>
</protein>
<accession>A0A918HF00</accession>
<reference evidence="2" key="2">
    <citation type="submission" date="2020-09" db="EMBL/GenBank/DDBJ databases">
        <authorList>
            <person name="Sun Q."/>
            <person name="Ohkuma M."/>
        </authorList>
    </citation>
    <scope>NUCLEOTIDE SEQUENCE</scope>
    <source>
        <strain evidence="2">JCM 3172</strain>
    </source>
</reference>
<dbReference type="Proteomes" id="UP000619486">
    <property type="component" value="Unassembled WGS sequence"/>
</dbReference>
<dbReference type="AlphaFoldDB" id="A0A918HF00"/>
<evidence type="ECO:0000313" key="3">
    <source>
        <dbReference type="Proteomes" id="UP000619486"/>
    </source>
</evidence>
<gene>
    <name evidence="2" type="ORF">GCM10014713_59800</name>
</gene>
<proteinExistence type="predicted"/>
<reference evidence="2" key="1">
    <citation type="journal article" date="2014" name="Int. J. Syst. Evol. Microbiol.">
        <title>Complete genome sequence of Corynebacterium casei LMG S-19264T (=DSM 44701T), isolated from a smear-ripened cheese.</title>
        <authorList>
            <consortium name="US DOE Joint Genome Institute (JGI-PGF)"/>
            <person name="Walter F."/>
            <person name="Albersmeier A."/>
            <person name="Kalinowski J."/>
            <person name="Ruckert C."/>
        </authorList>
    </citation>
    <scope>NUCLEOTIDE SEQUENCE</scope>
    <source>
        <strain evidence="2">JCM 3172</strain>
    </source>
</reference>